<dbReference type="KEGG" id="som:SOMG_02666"/>
<dbReference type="InterPro" id="IPR001282">
    <property type="entry name" value="G6P_DH"/>
</dbReference>
<dbReference type="EMBL" id="CP115612">
    <property type="protein sequence ID" value="WBW73797.1"/>
    <property type="molecule type" value="Genomic_DNA"/>
</dbReference>
<evidence type="ECO:0000256" key="1">
    <source>
        <dbReference type="ARBA" id="ARBA00004937"/>
    </source>
</evidence>
<dbReference type="GO" id="GO:0009051">
    <property type="term" value="P:pentose-phosphate shunt, oxidative branch"/>
    <property type="evidence" value="ECO:0007669"/>
    <property type="project" value="TreeGrafter"/>
</dbReference>
<keyword evidence="4 5" id="KW-0119">Carbohydrate metabolism</keyword>
<keyword evidence="9" id="KW-1185">Reference proteome</keyword>
<dbReference type="SUPFAM" id="SSF51735">
    <property type="entry name" value="NAD(P)-binding Rossmann-fold domains"/>
    <property type="match status" value="1"/>
</dbReference>
<dbReference type="InterPro" id="IPR022675">
    <property type="entry name" value="G6P_DH_C"/>
</dbReference>
<evidence type="ECO:0000256" key="3">
    <source>
        <dbReference type="ARBA" id="ARBA00022857"/>
    </source>
</evidence>
<dbReference type="PANTHER" id="PTHR23429:SF21">
    <property type="entry name" value="GLUCOSE-6-PHOSPHATE 1-DEHYDROGENASE C7.13C-RELATED"/>
    <property type="match status" value="1"/>
</dbReference>
<dbReference type="HAMAP" id="MF_00966">
    <property type="entry name" value="G6PD"/>
    <property type="match status" value="1"/>
</dbReference>
<comment type="pathway">
    <text evidence="1 5">Carbohydrate degradation; pentose phosphate pathway; D-ribulose 5-phosphate from D-glucose 6-phosphate (oxidative stage): step 1/3.</text>
</comment>
<name>A0AAE9WEL6_9SCHI</name>
<dbReference type="AlphaFoldDB" id="A0AAE9WEL6"/>
<evidence type="ECO:0000259" key="7">
    <source>
        <dbReference type="Pfam" id="PF02781"/>
    </source>
</evidence>
<dbReference type="PIRSF" id="PIRSF000110">
    <property type="entry name" value="G6PD"/>
    <property type="match status" value="1"/>
</dbReference>
<dbReference type="GO" id="GO:0050661">
    <property type="term" value="F:NADP binding"/>
    <property type="evidence" value="ECO:0007669"/>
    <property type="project" value="InterPro"/>
</dbReference>
<dbReference type="NCBIfam" id="TIGR00871">
    <property type="entry name" value="zwf"/>
    <property type="match status" value="1"/>
</dbReference>
<dbReference type="GO" id="GO:0006006">
    <property type="term" value="P:glucose metabolic process"/>
    <property type="evidence" value="ECO:0007669"/>
    <property type="project" value="UniProtKB-KW"/>
</dbReference>
<dbReference type="Gene3D" id="3.40.50.720">
    <property type="entry name" value="NAD(P)-binding Rossmann-like Domain"/>
    <property type="match status" value="1"/>
</dbReference>
<dbReference type="GO" id="GO:0005829">
    <property type="term" value="C:cytosol"/>
    <property type="evidence" value="ECO:0007669"/>
    <property type="project" value="TreeGrafter"/>
</dbReference>
<dbReference type="Pfam" id="PF00479">
    <property type="entry name" value="G6PD_N"/>
    <property type="match status" value="1"/>
</dbReference>
<dbReference type="PANTHER" id="PTHR23429">
    <property type="entry name" value="GLUCOSE-6-PHOSPHATE 1-DEHYDROGENASE G6PD"/>
    <property type="match status" value="1"/>
</dbReference>
<dbReference type="EC" id="1.1.1.49" evidence="5"/>
<organism evidence="8 9">
    <name type="scientific">Schizosaccharomyces osmophilus</name>
    <dbReference type="NCBI Taxonomy" id="2545709"/>
    <lineage>
        <taxon>Eukaryota</taxon>
        <taxon>Fungi</taxon>
        <taxon>Dikarya</taxon>
        <taxon>Ascomycota</taxon>
        <taxon>Taphrinomycotina</taxon>
        <taxon>Schizosaccharomycetes</taxon>
        <taxon>Schizosaccharomycetales</taxon>
        <taxon>Schizosaccharomycetaceae</taxon>
        <taxon>Schizosaccharomyces</taxon>
    </lineage>
</organism>
<dbReference type="Proteomes" id="UP001212411">
    <property type="component" value="Chromosome 2"/>
</dbReference>
<evidence type="ECO:0000256" key="2">
    <source>
        <dbReference type="ARBA" id="ARBA00022526"/>
    </source>
</evidence>
<evidence type="ECO:0000313" key="8">
    <source>
        <dbReference type="EMBL" id="WBW73797.1"/>
    </source>
</evidence>
<feature type="domain" description="Glucose-6-phosphate dehydrogenase C-terminal" evidence="7">
    <location>
        <begin position="187"/>
        <end position="468"/>
    </location>
</feature>
<comment type="similarity">
    <text evidence="5">Belongs to the glucose-6-phosphate dehydrogenase family.</text>
</comment>
<evidence type="ECO:0000256" key="5">
    <source>
        <dbReference type="RuleBase" id="RU362120"/>
    </source>
</evidence>
<dbReference type="GO" id="GO:0004345">
    <property type="term" value="F:glucose-6-phosphate dehydrogenase activity"/>
    <property type="evidence" value="ECO:0007669"/>
    <property type="project" value="UniProtKB-EC"/>
</dbReference>
<proteinExistence type="inferred from homology"/>
<keyword evidence="5" id="KW-0560">Oxidoreductase</keyword>
<dbReference type="RefSeq" id="XP_056038040.1">
    <property type="nucleotide sequence ID" value="XM_056181457.1"/>
</dbReference>
<dbReference type="GeneID" id="80876146"/>
<evidence type="ECO:0000313" key="9">
    <source>
        <dbReference type="Proteomes" id="UP001212411"/>
    </source>
</evidence>
<keyword evidence="3 5" id="KW-0521">NADP</keyword>
<dbReference type="SUPFAM" id="SSF55347">
    <property type="entry name" value="Glyceraldehyde-3-phosphate dehydrogenase-like, C-terminal domain"/>
    <property type="match status" value="1"/>
</dbReference>
<dbReference type="Gene3D" id="3.30.360.10">
    <property type="entry name" value="Dihydrodipicolinate Reductase, domain 2"/>
    <property type="match status" value="1"/>
</dbReference>
<dbReference type="PRINTS" id="PR00079">
    <property type="entry name" value="G6PDHDRGNASE"/>
</dbReference>
<comment type="catalytic activity">
    <reaction evidence="5">
        <text>D-glucose 6-phosphate + NADP(+) = 6-phospho-D-glucono-1,5-lactone + NADPH + H(+)</text>
        <dbReference type="Rhea" id="RHEA:15841"/>
        <dbReference type="ChEBI" id="CHEBI:15378"/>
        <dbReference type="ChEBI" id="CHEBI:57783"/>
        <dbReference type="ChEBI" id="CHEBI:57955"/>
        <dbReference type="ChEBI" id="CHEBI:58349"/>
        <dbReference type="ChEBI" id="CHEBI:61548"/>
        <dbReference type="EC" id="1.1.1.49"/>
    </reaction>
</comment>
<dbReference type="InterPro" id="IPR022674">
    <property type="entry name" value="G6P_DH_NAD-bd"/>
</dbReference>
<comment type="function">
    <text evidence="5">Catalyzes the rate-limiting step of the oxidative pentose-phosphate pathway, which represents a route for the dissimilation of carbohydrates besides glycolysis.</text>
</comment>
<protein>
    <recommendedName>
        <fullName evidence="5">Glucose-6-phosphate 1-dehydrogenase</fullName>
        <ecNumber evidence="5">1.1.1.49</ecNumber>
    </recommendedName>
</protein>
<evidence type="ECO:0000259" key="6">
    <source>
        <dbReference type="Pfam" id="PF00479"/>
    </source>
</evidence>
<dbReference type="InterPro" id="IPR036291">
    <property type="entry name" value="NAD(P)-bd_dom_sf"/>
</dbReference>
<dbReference type="Pfam" id="PF02781">
    <property type="entry name" value="G6PD_C"/>
    <property type="match status" value="1"/>
</dbReference>
<accession>A0AAE9WEL6</accession>
<reference evidence="8 9" key="1">
    <citation type="journal article" date="2023" name="G3 (Bethesda)">
        <title>A high-quality reference genome for the fission yeast Schizosaccharomyces osmophilus.</title>
        <authorList>
            <person name="Jia G.S."/>
            <person name="Zhang W.C."/>
            <person name="Liang Y."/>
            <person name="Liu X.H."/>
            <person name="Rhind N."/>
            <person name="Pidoux A."/>
            <person name="Brysch-Herzberg M."/>
            <person name="Du L.L."/>
        </authorList>
    </citation>
    <scope>NUCLEOTIDE SEQUENCE [LARGE SCALE GENOMIC DNA]</scope>
    <source>
        <strain evidence="8 9">CBS 15793</strain>
    </source>
</reference>
<keyword evidence="2 5" id="KW-0313">Glucose metabolism</keyword>
<gene>
    <name evidence="8" type="ORF">SOMG_02666</name>
</gene>
<evidence type="ECO:0000256" key="4">
    <source>
        <dbReference type="ARBA" id="ARBA00023277"/>
    </source>
</evidence>
<sequence length="473" mass="54139">MVSFIVFGASGHLAHQKTFPALFNLYARNCVNRQSFYVVGYARSKLSEPDFQNSLKDFIKPEQEQAKLYDEFISRVSYFTGQYDQADSFKEFNKYLENLEKNTDQSKGLRVFYLALPPSAYVSVGNFIHDHVYLPDGRTRMIIEKPFGKDYDSSIKLKEDLHKKWSEDEIYRIDHYLAKDMIINLPTLRFANPHSLDALLNNHHVKSVNISMWEGGGCDGRVGYYDINGVVRDVLQNHMSQIFTVAAMDEPKSESPDDVRYEKVKVLKATSHASLKDSILGQYVSGNGKGGYKDLEGVSKESKATTYVATTLFVDNERWKGVPFVFDSGKSLERGRVEIKYYLKGKESGIFTDVNQDHYISFSVQPNQEVVLTAFANKPMSSERTCVNASLNLNFKEQFSEEMKNKRDAYEILFEDAIRGDPTKFVRDDEVEYAWRIFDEILDSPNEPLPYPAGSTGPKEAEQYLKSHLKLIQ</sequence>
<feature type="domain" description="Glucose-6-phosphate dehydrogenase NAD-binding" evidence="6">
    <location>
        <begin position="5"/>
        <end position="184"/>
    </location>
</feature>